<feature type="compositionally biased region" description="Basic residues" evidence="1">
    <location>
        <begin position="447"/>
        <end position="459"/>
    </location>
</feature>
<name>D8QCN5_SCHCM</name>
<keyword evidence="3" id="KW-1185">Reference proteome</keyword>
<feature type="compositionally biased region" description="Low complexity" evidence="1">
    <location>
        <begin position="664"/>
        <end position="674"/>
    </location>
</feature>
<feature type="compositionally biased region" description="Polar residues" evidence="1">
    <location>
        <begin position="504"/>
        <end position="516"/>
    </location>
</feature>
<dbReference type="OrthoDB" id="3013446at2759"/>
<feature type="compositionally biased region" description="Basic and acidic residues" evidence="1">
    <location>
        <begin position="135"/>
        <end position="150"/>
    </location>
</feature>
<dbReference type="Proteomes" id="UP000007431">
    <property type="component" value="Unassembled WGS sequence"/>
</dbReference>
<dbReference type="AlphaFoldDB" id="D8QCN5"/>
<feature type="compositionally biased region" description="Polar residues" evidence="1">
    <location>
        <begin position="28"/>
        <end position="45"/>
    </location>
</feature>
<feature type="compositionally biased region" description="Basic and acidic residues" evidence="1">
    <location>
        <begin position="433"/>
        <end position="446"/>
    </location>
</feature>
<organism evidence="3">
    <name type="scientific">Schizophyllum commune (strain H4-8 / FGSC 9210)</name>
    <name type="common">Split gill fungus</name>
    <dbReference type="NCBI Taxonomy" id="578458"/>
    <lineage>
        <taxon>Eukaryota</taxon>
        <taxon>Fungi</taxon>
        <taxon>Dikarya</taxon>
        <taxon>Basidiomycota</taxon>
        <taxon>Agaricomycotina</taxon>
        <taxon>Agaricomycetes</taxon>
        <taxon>Agaricomycetidae</taxon>
        <taxon>Agaricales</taxon>
        <taxon>Schizophyllaceae</taxon>
        <taxon>Schizophyllum</taxon>
    </lineage>
</organism>
<sequence>MTAALHASRPELSMYTHALDIDFGSDNRYPNLSASLSAQRNSQVGNAGGSRPQYTNHMLLGTPDKPALESSTGTHTDDQAAPWLGDNGASRRPTPEPLPLTQPAEQASPAHIPLPQSPAPFQQSVGAPYSYVDSPPRHLAERNVAAEDTPRPSSRTPAPALAPGPAQDRPRSATPNNPYSDSVAPPNSPIQRQAALAAGASGARNVSGSYGASMMASAGYNPPVSPRPRAYAQQPTYVTPAAGPSAPQAAPQDNGGEVCLECAMRDQDMADVDVTSPGVWERASDAAYEDLKQREAEEEAAGIVNDDPNRPRARGGLLSEQNLKVWLTMNPKEPQARQQTLVKYVKAQRALLEAEGLAHAQAMQEAKMLDSRVRDTYSQLRRSAYDIGVSPAPAGDTTGVRIKPPRSPSQPPFGHTKSHSRDVTLLENGMIVEHVDVRKEEREARDRRRKEERRARKSSRGSAIDVMSIDPGLRPSSHYSLGSPRPMSIVTSPHDRPDLPRAMSQASFSDVQSMGTPSPRRSRFMGLRPGWMSSDSLAPSGMSGSMMDMHVALQREQQYGTYPPPGTVDLNTPRRSQIWPPPDIEVQETESQCATAKKKKKGLARVWQFVKGGPKHEGEGSSRRPSRTYSRPEDEPLAPPPPLSYLVDRRPGEQFSSGRHASTPSLPSLASPQLGYSSAGVPSSTAPSSVLPSPDSSRRSGPFDLDADKQRPNSGSEDVDADLRRADGGRPRSVHPTTSEPDMRSRLSQSLTVVPQAQPLPRPGTQDGASTLKREKTLPPLPPGERPSPTEARPRTMYTYDPRGAPMMPMGASPTSEFLPPQAPFRETAMRRQSFSGLSARPPVDMRTMPAGNPRGFGARYNEFGHSRRSLGRLDYMQDKGMATPRNVSTPSGKRKSRFLSSLFGKKPSMPEREVYDDAPVYQWPSMRMSGSEGPEDAFTNGYATSNSRHSVFSNGPVNRMSMMGRKPLEELVAQDPQFVAYRYPSSDQRLDLLR</sequence>
<proteinExistence type="predicted"/>
<dbReference type="GeneID" id="9594212"/>
<dbReference type="HOGENOM" id="CLU_011217_0_0_1"/>
<feature type="compositionally biased region" description="Polar residues" evidence="1">
    <location>
        <begin position="735"/>
        <end position="755"/>
    </location>
</feature>
<feature type="compositionally biased region" description="Basic and acidic residues" evidence="1">
    <location>
        <begin position="721"/>
        <end position="730"/>
    </location>
</feature>
<evidence type="ECO:0000313" key="2">
    <source>
        <dbReference type="EMBL" id="EFI94559.1"/>
    </source>
</evidence>
<evidence type="ECO:0000256" key="1">
    <source>
        <dbReference type="SAM" id="MobiDB-lite"/>
    </source>
</evidence>
<feature type="compositionally biased region" description="Polar residues" evidence="1">
    <location>
        <begin position="654"/>
        <end position="663"/>
    </location>
</feature>
<feature type="compositionally biased region" description="Polar residues" evidence="1">
    <location>
        <begin position="680"/>
        <end position="695"/>
    </location>
</feature>
<dbReference type="STRING" id="578458.D8QCN5"/>
<dbReference type="InParanoid" id="D8QCN5"/>
<dbReference type="eggNOG" id="ENOG502S33V">
    <property type="taxonomic scope" value="Eukaryota"/>
</dbReference>
<evidence type="ECO:0000313" key="3">
    <source>
        <dbReference type="Proteomes" id="UP000007431"/>
    </source>
</evidence>
<feature type="compositionally biased region" description="Low complexity" evidence="1">
    <location>
        <begin position="194"/>
        <end position="220"/>
    </location>
</feature>
<feature type="region of interest" description="Disordered" evidence="1">
    <location>
        <begin position="23"/>
        <end position="255"/>
    </location>
</feature>
<feature type="region of interest" description="Disordered" evidence="1">
    <location>
        <begin position="387"/>
        <end position="528"/>
    </location>
</feature>
<accession>D8QCN5</accession>
<gene>
    <name evidence="2" type="ORF">SCHCODRAFT_69695</name>
</gene>
<evidence type="ECO:0008006" key="4">
    <source>
        <dbReference type="Google" id="ProtNLM"/>
    </source>
</evidence>
<feature type="compositionally biased region" description="Low complexity" evidence="1">
    <location>
        <begin position="240"/>
        <end position="252"/>
    </location>
</feature>
<dbReference type="KEGG" id="scm:SCHCO_02550036"/>
<reference evidence="2 3" key="1">
    <citation type="journal article" date="2010" name="Nat. Biotechnol.">
        <title>Genome sequence of the model mushroom Schizophyllum commune.</title>
        <authorList>
            <person name="Ohm R.A."/>
            <person name="de Jong J.F."/>
            <person name="Lugones L.G."/>
            <person name="Aerts A."/>
            <person name="Kothe E."/>
            <person name="Stajich J.E."/>
            <person name="de Vries R.P."/>
            <person name="Record E."/>
            <person name="Levasseur A."/>
            <person name="Baker S.E."/>
            <person name="Bartholomew K.A."/>
            <person name="Coutinho P.M."/>
            <person name="Erdmann S."/>
            <person name="Fowler T.J."/>
            <person name="Gathman A.C."/>
            <person name="Lombard V."/>
            <person name="Henrissat B."/>
            <person name="Knabe N."/>
            <person name="Kuees U."/>
            <person name="Lilly W.W."/>
            <person name="Lindquist E."/>
            <person name="Lucas S."/>
            <person name="Magnuson J.K."/>
            <person name="Piumi F."/>
            <person name="Raudaskoski M."/>
            <person name="Salamov A."/>
            <person name="Schmutz J."/>
            <person name="Schwarze F.W.M.R."/>
            <person name="vanKuyk P.A."/>
            <person name="Horton J.S."/>
            <person name="Grigoriev I.V."/>
            <person name="Woesten H.A.B."/>
        </authorList>
    </citation>
    <scope>NUCLEOTIDE SEQUENCE [LARGE SCALE GENOMIC DNA]</scope>
    <source>
        <strain evidence="3">H4-8 / FGSC 9210</strain>
    </source>
</reference>
<feature type="region of interest" description="Disordered" evidence="1">
    <location>
        <begin position="595"/>
        <end position="821"/>
    </location>
</feature>
<feature type="region of interest" description="Disordered" evidence="1">
    <location>
        <begin position="292"/>
        <end position="317"/>
    </location>
</feature>
<protein>
    <recommendedName>
        <fullName evidence="4">Proteophosphoglycan ppg4</fullName>
    </recommendedName>
</protein>
<dbReference type="RefSeq" id="XP_003029462.1">
    <property type="nucleotide sequence ID" value="XM_003029416.1"/>
</dbReference>
<dbReference type="EMBL" id="GL377309">
    <property type="protein sequence ID" value="EFI94559.1"/>
    <property type="molecule type" value="Genomic_DNA"/>
</dbReference>
<feature type="region of interest" description="Disordered" evidence="1">
    <location>
        <begin position="835"/>
        <end position="864"/>
    </location>
</feature>
<dbReference type="OMA" id="WLSINPK"/>
<dbReference type="VEuPathDB" id="FungiDB:SCHCODRAFT_02550036"/>